<evidence type="ECO:0000313" key="1">
    <source>
        <dbReference type="EMBL" id="TNN57814.1"/>
    </source>
</evidence>
<dbReference type="AlphaFoldDB" id="A0A4Z2GYX9"/>
<accession>A0A4Z2GYX9</accession>
<sequence>MPCCHAHWARNGLTAYARCIGEKELEEERGTRDVKSRSISRRDANRRSIMRQHSSLVYTRSSHQGFCLRFNGSALVSAAM</sequence>
<protein>
    <submittedName>
        <fullName evidence="1">Uncharacterized protein</fullName>
    </submittedName>
</protein>
<proteinExistence type="predicted"/>
<keyword evidence="2" id="KW-1185">Reference proteome</keyword>
<name>A0A4Z2GYX9_9TELE</name>
<reference evidence="1 2" key="1">
    <citation type="submission" date="2019-03" db="EMBL/GenBank/DDBJ databases">
        <title>First draft genome of Liparis tanakae, snailfish: a comprehensive survey of snailfish specific genes.</title>
        <authorList>
            <person name="Kim W."/>
            <person name="Song I."/>
            <person name="Jeong J.-H."/>
            <person name="Kim D."/>
            <person name="Kim S."/>
            <person name="Ryu S."/>
            <person name="Song J.Y."/>
            <person name="Lee S.K."/>
        </authorList>
    </citation>
    <scope>NUCLEOTIDE SEQUENCE [LARGE SCALE GENOMIC DNA]</scope>
    <source>
        <tissue evidence="1">Muscle</tissue>
    </source>
</reference>
<gene>
    <name evidence="1" type="ORF">EYF80_031998</name>
</gene>
<dbReference type="EMBL" id="SRLO01000396">
    <property type="protein sequence ID" value="TNN57814.1"/>
    <property type="molecule type" value="Genomic_DNA"/>
</dbReference>
<comment type="caution">
    <text evidence="1">The sequence shown here is derived from an EMBL/GenBank/DDBJ whole genome shotgun (WGS) entry which is preliminary data.</text>
</comment>
<evidence type="ECO:0000313" key="2">
    <source>
        <dbReference type="Proteomes" id="UP000314294"/>
    </source>
</evidence>
<dbReference type="Proteomes" id="UP000314294">
    <property type="component" value="Unassembled WGS sequence"/>
</dbReference>
<organism evidence="1 2">
    <name type="scientific">Liparis tanakae</name>
    <name type="common">Tanaka's snailfish</name>
    <dbReference type="NCBI Taxonomy" id="230148"/>
    <lineage>
        <taxon>Eukaryota</taxon>
        <taxon>Metazoa</taxon>
        <taxon>Chordata</taxon>
        <taxon>Craniata</taxon>
        <taxon>Vertebrata</taxon>
        <taxon>Euteleostomi</taxon>
        <taxon>Actinopterygii</taxon>
        <taxon>Neopterygii</taxon>
        <taxon>Teleostei</taxon>
        <taxon>Neoteleostei</taxon>
        <taxon>Acanthomorphata</taxon>
        <taxon>Eupercaria</taxon>
        <taxon>Perciformes</taxon>
        <taxon>Cottioidei</taxon>
        <taxon>Cottales</taxon>
        <taxon>Liparidae</taxon>
        <taxon>Liparis</taxon>
    </lineage>
</organism>